<keyword evidence="3 5" id="KW-0378">Hydrolase</keyword>
<evidence type="ECO:0000256" key="2">
    <source>
        <dbReference type="ARBA" id="ARBA00022722"/>
    </source>
</evidence>
<dbReference type="GO" id="GO:0005737">
    <property type="term" value="C:cytoplasm"/>
    <property type="evidence" value="ECO:0007669"/>
    <property type="project" value="UniProtKB-SubCell"/>
</dbReference>
<feature type="domain" description="OB-fold nucleic acid binding" evidence="7">
    <location>
        <begin position="90"/>
        <end position="199"/>
    </location>
</feature>
<keyword evidence="9" id="KW-1185">Reference proteome</keyword>
<dbReference type="InterPro" id="IPR003753">
    <property type="entry name" value="Exonuc_VII_L"/>
</dbReference>
<dbReference type="EC" id="3.1.11.6" evidence="5"/>
<comment type="subcellular location">
    <subcellularLocation>
        <location evidence="5">Cytoplasm</location>
    </subcellularLocation>
</comment>
<dbReference type="KEGG" id="bana:BARAN1_0108"/>
<accession>A0A2X3K4W7</accession>
<evidence type="ECO:0000256" key="4">
    <source>
        <dbReference type="ARBA" id="ARBA00022839"/>
    </source>
</evidence>
<dbReference type="GO" id="GO:0009318">
    <property type="term" value="C:exodeoxyribonuclease VII complex"/>
    <property type="evidence" value="ECO:0007669"/>
    <property type="project" value="UniProtKB-UniRule"/>
</dbReference>
<sequence length="567" mass="63606">MDPTRNSSPTRRVTADDRGLLRIEFPYDPRLVALVRGLPGRQWNKGEKCWTVPTEHVAATVELLGAEGFTFDEETRRLYEARRGELGQHLTVSQLNLQVRNAVLMAFPSPLWVVGEVSGFNRNAHKKWVSFQLVERQPGGEVLAQVEAVLSPEDRQRLEAKLQRGGAPFQLEDEVQVRVLVTVDLHTEWGRYQVAVRDLDLAYTLGEVARRREEIVRRLTAEGLIDRNRSLPFPELPLRIGLVTSLGSDAEHDVLRTLQESGFSFQIVVHGARVQGPSTEASVLNALDWFRDRAHEFDAVLICRGGGSRTDLAWFDSEALGRAVATFPLPVVVGIGHEEDRSVLDEVGWRQKTPTAAAQFVVERVRQALSRIEEAAAQALGRARVRVEDENGAHRQRVQRLVRAATVRVGEERRELVHRARRLRRGVRGRLEGAQQDVMRFRLALPRSTDALLGRTAARLDDVAGRVGRGANRDLSLARQRVSQVTLLVPARARMRLVWAGERLEGHAQRLHALDPRRVVERGYAIVRLAEGAVVTDPRQAPPQALLRLQLKRGTLRARSEGEEGGE</sequence>
<evidence type="ECO:0000256" key="3">
    <source>
        <dbReference type="ARBA" id="ARBA00022801"/>
    </source>
</evidence>
<comment type="subunit">
    <text evidence="5">Heterooligomer composed of large and small subunits.</text>
</comment>
<dbReference type="InterPro" id="IPR020579">
    <property type="entry name" value="Exonuc_VII_lsu_C"/>
</dbReference>
<dbReference type="HAMAP" id="MF_00378">
    <property type="entry name" value="Exonuc_7_L"/>
    <property type="match status" value="1"/>
</dbReference>
<comment type="similarity">
    <text evidence="5">Belongs to the XseA family.</text>
</comment>
<dbReference type="GO" id="GO:0006308">
    <property type="term" value="P:DNA catabolic process"/>
    <property type="evidence" value="ECO:0007669"/>
    <property type="project" value="UniProtKB-UniRule"/>
</dbReference>
<dbReference type="GO" id="GO:0003676">
    <property type="term" value="F:nucleic acid binding"/>
    <property type="evidence" value="ECO:0007669"/>
    <property type="project" value="InterPro"/>
</dbReference>
<evidence type="ECO:0000259" key="6">
    <source>
        <dbReference type="Pfam" id="PF02601"/>
    </source>
</evidence>
<keyword evidence="1 5" id="KW-0963">Cytoplasm</keyword>
<dbReference type="AlphaFoldDB" id="A0A2X3K4W7"/>
<name>A0A2X3K4W7_9BACT</name>
<comment type="function">
    <text evidence="5">Bidirectionally degrades single-stranded DNA into large acid-insoluble oligonucleotides, which are then degraded further into small acid-soluble oligonucleotides.</text>
</comment>
<evidence type="ECO:0000256" key="5">
    <source>
        <dbReference type="HAMAP-Rule" id="MF_00378"/>
    </source>
</evidence>
<protein>
    <recommendedName>
        <fullName evidence="5">Exodeoxyribonuclease 7 large subunit</fullName>
        <ecNumber evidence="5">3.1.11.6</ecNumber>
    </recommendedName>
    <alternativeName>
        <fullName evidence="5">Exodeoxyribonuclease VII large subunit</fullName>
        <shortName evidence="5">Exonuclease VII large subunit</shortName>
    </alternativeName>
</protein>
<evidence type="ECO:0000259" key="7">
    <source>
        <dbReference type="Pfam" id="PF13742"/>
    </source>
</evidence>
<reference evidence="9" key="1">
    <citation type="submission" date="2018-05" db="EMBL/GenBank/DDBJ databases">
        <authorList>
            <person name="Hao L."/>
        </authorList>
    </citation>
    <scope>NUCLEOTIDE SEQUENCE [LARGE SCALE GENOMIC DNA]</scope>
</reference>
<evidence type="ECO:0000313" key="9">
    <source>
        <dbReference type="Proteomes" id="UP000249818"/>
    </source>
</evidence>
<keyword evidence="2 5" id="KW-0540">Nuclease</keyword>
<keyword evidence="4 5" id="KW-0269">Exonuclease</keyword>
<gene>
    <name evidence="5 8" type="primary">xseA</name>
    <name evidence="8" type="ORF">BARAN1_0108</name>
</gene>
<dbReference type="NCBIfam" id="TIGR00237">
    <property type="entry name" value="xseA"/>
    <property type="match status" value="1"/>
</dbReference>
<evidence type="ECO:0000256" key="1">
    <source>
        <dbReference type="ARBA" id="ARBA00022490"/>
    </source>
</evidence>
<evidence type="ECO:0000313" key="8">
    <source>
        <dbReference type="EMBL" id="SQD92133.1"/>
    </source>
</evidence>
<dbReference type="Pfam" id="PF13742">
    <property type="entry name" value="tRNA_anti_2"/>
    <property type="match status" value="1"/>
</dbReference>
<organism evidence="8 9">
    <name type="scientific">Candidatus Bipolaricaulis anaerobius</name>
    <dbReference type="NCBI Taxonomy" id="2026885"/>
    <lineage>
        <taxon>Bacteria</taxon>
        <taxon>Candidatus Bipolaricaulota</taxon>
        <taxon>Candidatus Bipolaricaulia</taxon>
        <taxon>Candidatus Bipolaricaulales</taxon>
        <taxon>Candidatus Bipolaricaulaceae</taxon>
        <taxon>Candidatus Bipolaricaulis</taxon>
    </lineage>
</organism>
<dbReference type="PANTHER" id="PTHR30008">
    <property type="entry name" value="EXODEOXYRIBONUCLEASE 7 LARGE SUBUNIT"/>
    <property type="match status" value="1"/>
</dbReference>
<dbReference type="GO" id="GO:0008855">
    <property type="term" value="F:exodeoxyribonuclease VII activity"/>
    <property type="evidence" value="ECO:0007669"/>
    <property type="project" value="UniProtKB-UniRule"/>
</dbReference>
<proteinExistence type="inferred from homology"/>
<dbReference type="EMBL" id="LS483254">
    <property type="protein sequence ID" value="SQD92133.1"/>
    <property type="molecule type" value="Genomic_DNA"/>
</dbReference>
<dbReference type="Proteomes" id="UP000249818">
    <property type="component" value="Chromosome BARAN1"/>
</dbReference>
<dbReference type="RefSeq" id="WP_157959331.1">
    <property type="nucleotide sequence ID" value="NZ_LS483254.1"/>
</dbReference>
<comment type="catalytic activity">
    <reaction evidence="5">
        <text>Exonucleolytic cleavage in either 5'- to 3'- or 3'- to 5'-direction to yield nucleoside 5'-phosphates.</text>
        <dbReference type="EC" id="3.1.11.6"/>
    </reaction>
</comment>
<dbReference type="Pfam" id="PF02601">
    <property type="entry name" value="Exonuc_VII_L"/>
    <property type="match status" value="1"/>
</dbReference>
<dbReference type="InterPro" id="IPR025824">
    <property type="entry name" value="OB-fold_nuc-bd_dom"/>
</dbReference>
<dbReference type="OrthoDB" id="9802795at2"/>
<dbReference type="PANTHER" id="PTHR30008:SF0">
    <property type="entry name" value="EXODEOXYRIBONUCLEASE 7 LARGE SUBUNIT"/>
    <property type="match status" value="1"/>
</dbReference>
<feature type="domain" description="Exonuclease VII large subunit C-terminal" evidence="6">
    <location>
        <begin position="224"/>
        <end position="558"/>
    </location>
</feature>